<protein>
    <submittedName>
        <fullName evidence="1">Capsular polysaccharide synthesis family protein</fullName>
    </submittedName>
</protein>
<sequence length="300" mass="35771">MNNKYYIKHSHNFSFIIAKILNRMPWQSTLARKYNSARHQLIMRELNPLFTYTLSEVERSSKKKNKNSNKIWFFWWQGQDKLTDLSRKCYESILKNRGKRDVIFISKVNIKKYATLPNYVYEKVDKGQITLTHLSDLLRFNLLSNYGGLWMDATLYVTGNLDNIDTEQLFTCSGYEDKTNFNVSQGRWTGFLIGGPSHLDIFEFMNVFFKEYWKYNDKLVDYFLIDYALNYALSQNMSNFSKITKRYSKFEPNLFSLQKCLNEKFEVKKWKVISHNTNIFKLTNKKQISHDADNFYSNLL</sequence>
<dbReference type="RefSeq" id="WP_005725497.1">
    <property type="nucleotide sequence ID" value="NZ_JABUXS010000069.1"/>
</dbReference>
<reference evidence="1 2" key="1">
    <citation type="submission" date="2017-06" db="EMBL/GenBank/DDBJ databases">
        <authorList>
            <person name="Swanenburg J."/>
            <person name="Kort R."/>
        </authorList>
    </citation>
    <scope>NUCLEOTIDE SEQUENCE [LARGE SCALE GENOMIC DNA]</scope>
    <source>
        <strain evidence="1 2">RL05</strain>
    </source>
</reference>
<proteinExistence type="predicted"/>
<dbReference type="Gene3D" id="3.90.550.20">
    <property type="match status" value="1"/>
</dbReference>
<dbReference type="SUPFAM" id="SSF53448">
    <property type="entry name" value="Nucleotide-diphospho-sugar transferases"/>
    <property type="match status" value="1"/>
</dbReference>
<name>A0A4R6CRG1_9LACO</name>
<accession>A0A4R6CRG1</accession>
<dbReference type="GO" id="GO:0016757">
    <property type="term" value="F:glycosyltransferase activity"/>
    <property type="evidence" value="ECO:0007669"/>
    <property type="project" value="InterPro"/>
</dbReference>
<dbReference type="InterPro" id="IPR029044">
    <property type="entry name" value="Nucleotide-diphossugar_trans"/>
</dbReference>
<dbReference type="Proteomes" id="UP000295195">
    <property type="component" value="Unassembled WGS sequence"/>
</dbReference>
<comment type="caution">
    <text evidence="1">The sequence shown here is derived from an EMBL/GenBank/DDBJ whole genome shotgun (WGS) entry which is preliminary data.</text>
</comment>
<dbReference type="Pfam" id="PF05704">
    <property type="entry name" value="Caps_synth"/>
    <property type="match status" value="1"/>
</dbReference>
<gene>
    <name evidence="1" type="ORF">CEE75_11100</name>
</gene>
<dbReference type="AlphaFoldDB" id="A0A4R6CRG1"/>
<evidence type="ECO:0000313" key="2">
    <source>
        <dbReference type="Proteomes" id="UP000295195"/>
    </source>
</evidence>
<organism evidence="1 2">
    <name type="scientific">Lactobacillus crispatus</name>
    <dbReference type="NCBI Taxonomy" id="47770"/>
    <lineage>
        <taxon>Bacteria</taxon>
        <taxon>Bacillati</taxon>
        <taxon>Bacillota</taxon>
        <taxon>Bacilli</taxon>
        <taxon>Lactobacillales</taxon>
        <taxon>Lactobacillaceae</taxon>
        <taxon>Lactobacillus</taxon>
    </lineage>
</organism>
<dbReference type="EMBL" id="NKLP01000212">
    <property type="protein sequence ID" value="TDN29356.1"/>
    <property type="molecule type" value="Genomic_DNA"/>
</dbReference>
<evidence type="ECO:0000313" key="1">
    <source>
        <dbReference type="EMBL" id="TDN29356.1"/>
    </source>
</evidence>
<dbReference type="InterPro" id="IPR008441">
    <property type="entry name" value="AfumC-like_glycosyl_Trfase"/>
</dbReference>